<sequence length="260" mass="29638">MTMYKVRQRKIIWLTLGLALVLMMGFSFLELRRLFAWPFMPLKELRLVPHSLMNMVTFYSGLAFEFIVPMMVLQAVSIATPTLDLPTISRQDRGHYFKRVQAKAIKITLIFSGVLVVLTTIAALIADPYTVTFKTLGMFLLWIGIVFLVTSVSFLLNCELWQLLTYLLRSKEGAVIAVFGISAALHFLPRIPKVNWLNWTTKLSLGDALYVQGTQAYKDRNFVIEASAARDLLGNIALVLILALVFGICSYFIWRKRDYL</sequence>
<organism evidence="2 3">
    <name type="scientific">Lapidilactobacillus achengensis</name>
    <dbReference type="NCBI Taxonomy" id="2486000"/>
    <lineage>
        <taxon>Bacteria</taxon>
        <taxon>Bacillati</taxon>
        <taxon>Bacillota</taxon>
        <taxon>Bacilli</taxon>
        <taxon>Lactobacillales</taxon>
        <taxon>Lactobacillaceae</taxon>
        <taxon>Lapidilactobacillus</taxon>
    </lineage>
</organism>
<feature type="transmembrane region" description="Helical" evidence="1">
    <location>
        <begin position="12"/>
        <end position="36"/>
    </location>
</feature>
<evidence type="ECO:0000313" key="3">
    <source>
        <dbReference type="Proteomes" id="UP001596310"/>
    </source>
</evidence>
<evidence type="ECO:0000256" key="1">
    <source>
        <dbReference type="SAM" id="Phobius"/>
    </source>
</evidence>
<keyword evidence="1" id="KW-0472">Membrane</keyword>
<accession>A0ABW1UKX9</accession>
<protein>
    <recommendedName>
        <fullName evidence="4">ABC-2 family transporter protein</fullName>
    </recommendedName>
</protein>
<keyword evidence="1" id="KW-1133">Transmembrane helix</keyword>
<reference evidence="3" key="1">
    <citation type="journal article" date="2019" name="Int. J. Syst. Evol. Microbiol.">
        <title>The Global Catalogue of Microorganisms (GCM) 10K type strain sequencing project: providing services to taxonomists for standard genome sequencing and annotation.</title>
        <authorList>
            <consortium name="The Broad Institute Genomics Platform"/>
            <consortium name="The Broad Institute Genome Sequencing Center for Infectious Disease"/>
            <person name="Wu L."/>
            <person name="Ma J."/>
        </authorList>
    </citation>
    <scope>NUCLEOTIDE SEQUENCE [LARGE SCALE GENOMIC DNA]</scope>
    <source>
        <strain evidence="3">CCM 8897</strain>
    </source>
</reference>
<proteinExistence type="predicted"/>
<feature type="transmembrane region" description="Helical" evidence="1">
    <location>
        <begin position="232"/>
        <end position="254"/>
    </location>
</feature>
<name>A0ABW1UKX9_9LACO</name>
<keyword evidence="1" id="KW-0812">Transmembrane</keyword>
<feature type="transmembrane region" description="Helical" evidence="1">
    <location>
        <begin position="104"/>
        <end position="126"/>
    </location>
</feature>
<dbReference type="Proteomes" id="UP001596310">
    <property type="component" value="Unassembled WGS sequence"/>
</dbReference>
<evidence type="ECO:0000313" key="2">
    <source>
        <dbReference type="EMBL" id="MFC6314381.1"/>
    </source>
</evidence>
<keyword evidence="3" id="KW-1185">Reference proteome</keyword>
<comment type="caution">
    <text evidence="2">The sequence shown here is derived from an EMBL/GenBank/DDBJ whole genome shotgun (WGS) entry which is preliminary data.</text>
</comment>
<feature type="transmembrane region" description="Helical" evidence="1">
    <location>
        <begin position="173"/>
        <end position="191"/>
    </location>
</feature>
<feature type="transmembrane region" description="Helical" evidence="1">
    <location>
        <begin position="138"/>
        <end position="161"/>
    </location>
</feature>
<evidence type="ECO:0008006" key="4">
    <source>
        <dbReference type="Google" id="ProtNLM"/>
    </source>
</evidence>
<gene>
    <name evidence="2" type="ORF">ACFQHW_02225</name>
</gene>
<feature type="transmembrane region" description="Helical" evidence="1">
    <location>
        <begin position="56"/>
        <end position="83"/>
    </location>
</feature>
<dbReference type="RefSeq" id="WP_125599656.1">
    <property type="nucleotide sequence ID" value="NZ_JBHSSM010000007.1"/>
</dbReference>
<dbReference type="EMBL" id="JBHSSM010000007">
    <property type="protein sequence ID" value="MFC6314381.1"/>
    <property type="molecule type" value="Genomic_DNA"/>
</dbReference>